<dbReference type="PANTHER" id="PTHR24117">
    <property type="entry name" value="AGAP007537-PB"/>
    <property type="match status" value="1"/>
</dbReference>
<evidence type="ECO:0000256" key="2">
    <source>
        <dbReference type="PROSITE-ProRule" id="PRU00023"/>
    </source>
</evidence>
<feature type="compositionally biased region" description="Basic and acidic residues" evidence="3">
    <location>
        <begin position="1019"/>
        <end position="1057"/>
    </location>
</feature>
<organism evidence="4 5">
    <name type="scientific">Rhynchophorus ferrugineus</name>
    <name type="common">Red palm weevil</name>
    <name type="synonym">Curculio ferrugineus</name>
    <dbReference type="NCBI Taxonomy" id="354439"/>
    <lineage>
        <taxon>Eukaryota</taxon>
        <taxon>Metazoa</taxon>
        <taxon>Ecdysozoa</taxon>
        <taxon>Arthropoda</taxon>
        <taxon>Hexapoda</taxon>
        <taxon>Insecta</taxon>
        <taxon>Pterygota</taxon>
        <taxon>Neoptera</taxon>
        <taxon>Endopterygota</taxon>
        <taxon>Coleoptera</taxon>
        <taxon>Polyphaga</taxon>
        <taxon>Cucujiformia</taxon>
        <taxon>Curculionidae</taxon>
        <taxon>Dryophthorinae</taxon>
        <taxon>Rhynchophorus</taxon>
    </lineage>
</organism>
<dbReference type="SUPFAM" id="SSF48403">
    <property type="entry name" value="Ankyrin repeat"/>
    <property type="match status" value="1"/>
</dbReference>
<dbReference type="GO" id="GO:0003714">
    <property type="term" value="F:transcription corepressor activity"/>
    <property type="evidence" value="ECO:0007669"/>
    <property type="project" value="TreeGrafter"/>
</dbReference>
<feature type="compositionally biased region" description="Low complexity" evidence="3">
    <location>
        <begin position="854"/>
        <end position="865"/>
    </location>
</feature>
<dbReference type="PANTHER" id="PTHR24117:SF9">
    <property type="entry name" value="BCL-6 COREPRESSOR PCGF1 BINDING DOMAIN-CONTAINING PROTEIN"/>
    <property type="match status" value="1"/>
</dbReference>
<gene>
    <name evidence="4" type="ORF">GWI33_018204</name>
</gene>
<evidence type="ECO:0000256" key="3">
    <source>
        <dbReference type="SAM" id="MobiDB-lite"/>
    </source>
</evidence>
<dbReference type="InterPro" id="IPR002110">
    <property type="entry name" value="Ankyrin_rpt"/>
</dbReference>
<feature type="repeat" description="ANK" evidence="2">
    <location>
        <begin position="1648"/>
        <end position="1680"/>
    </location>
</feature>
<feature type="compositionally biased region" description="Polar residues" evidence="3">
    <location>
        <begin position="1283"/>
        <end position="1303"/>
    </location>
</feature>
<evidence type="ECO:0000256" key="1">
    <source>
        <dbReference type="ARBA" id="ARBA00034703"/>
    </source>
</evidence>
<evidence type="ECO:0008006" key="6">
    <source>
        <dbReference type="Google" id="ProtNLM"/>
    </source>
</evidence>
<dbReference type="InterPro" id="IPR047144">
    <property type="entry name" value="BCOR-like"/>
</dbReference>
<dbReference type="Pfam" id="PF00023">
    <property type="entry name" value="Ank"/>
    <property type="match status" value="1"/>
</dbReference>
<feature type="compositionally biased region" description="Low complexity" evidence="3">
    <location>
        <begin position="78"/>
        <end position="88"/>
    </location>
</feature>
<feature type="region of interest" description="Disordered" evidence="3">
    <location>
        <begin position="1222"/>
        <end position="1359"/>
    </location>
</feature>
<sequence>MDVSFNNVLEGARQYFEGLPSTGTAAGPYFQHQQNVPQRQPTDQQHHGTPSPGTPSQHWQQHATTPDTNRSQSREQTSVQRSPSVSRPPSHPGQYQDVPRQYHGGYTPERQNAAPSPQQLGFMFTRPQSRETPTHQYQPHIVTTSPYHLLQSETPQVSRAPSRESVPAQSYQQAYQAASQYPYPPRSYQQPQPKSTTTYTSTQSYQTASPQGAYYKQKSYPTATPVISSQPPMYHGENRALSANVQQGYQNSTASTEQTYRRTHNLPPIAELSNYHSSRNIKDPNKVTLPRARLPSSSSYSHVTSSAPVQQSASKRDVYSSGTSSATYNHYRVPVSQHTKQQIPSQVSSQAGYSYSNVIMTLANTSHYATTSSQQATASGYYNRPKAEVPAMPRRQTDNYNRANVINEPSTVIKQKRESPLDLSVKTVRTSADSTEEGETSTGGGKHGQNKVATGSLSSHDYPTLDINTIQRNLTNRSQSATVTAPKVEFQPNFNLPRHSGWPSTKTVEEPPLRKTVYEQSTDFRPDFRQAAYKEPIKTHYQNGHVPAALHALTKGTAVRADYSPKIMSVSPYDHREMPSMKRPADVPPPVIPNKIPKVENWRQSIDFQIEQKLSEYTQQHMLGQQHHQQTTVSTPISVISQICSEPKYQLPQPYSKQTSAVRPIQIPTGESGSTNHQYSTNSAKGSSHMYLNQAGRSSHNALIPTTSRQPSAGAVDKRVLNLLRNSIEVKEQKKLEQQKSHEVVAQRSDVQQPSTDVKAPFQPKPGIDRNNVSPVPPTSVQEIKELAATANNVMNGSSSEITYLETFLEIRVRTKGELKQLHSENNNSSSDAIIQVVIDPMKSPQKPTIQHVSSSSSTTSGSTSPPKLLKERQPAVAPRKRLFSRTEDDSTKNGVPTRDKSGLRSSSETSIFDFPDSDDDNEMPVLERQSLGAMRRDRRNSLKPTGSATNIFEVETKTEPESPPESQEEDIFGSICDTFVEQMKKTPIKRVKRRRVEETDCDVQIKKEEPSEMVTIKTEPDPEPVDKSSESVDEGKTKCEPENEEKVPEVLQENERTPITTDTVKTDTDSDSEIKKDDRIAIRNKRRVRRKVLSSSDSSDNEEEDEETEEKKPDLKELEAKLEEANRSLNETKLVEDPIEQTAEVKTENVLQGDAKVTEENTEQRRTSTDSISMVRPAKKPLFGDGSDFYPGWEEEVYNYKKSLRMPPSLIQVTRPPTAMRLSTSLPDLDPCPQSPTPSVMTDVEKESALKRSFKKFKSEPIDSDSESTSSFNLFGKKTNYDSEGSSSVRSLPNTKQENQSILDRLLEKCGGKKKRKSKRKEDHSPKLIPKADNPVELLPTPTPGLEPSEKSPEKSKGLTVPVINAKSAVLPFRKDTVNTFKDAFINSGSSILGVHDKFTTIVLTSRTRKETRAMKQRATIKEVFGEDRPASAPPVTCVNDVEIKNDLQNLEPFSKTLEEILIKKETETITPPKTNVDIKRIMKEKLNNTDNTNLLKDLANRKIKEEILEDDDDEDENKRLIEFIKRDSDARSETASLDGDDSSISGKRRSKLGKIRRKFSSGFDYIRKKKKAKKEEPDMGSVERKKRVVAKTPESIDDIQKEIKSWVLNKGIGETHLHRAARLGYADITAYCLEKMDCPPSPRDNAGYTPLHEASVKGHLDIAKLLLRYGANVHESAQGGIRPLHEAVESGFVEIVRLLLSYGADPALATYAGVTPLSLATDDATKKLLKSHLTDKSGENGGPWQFNGPASCFDPEQSGYDILDEVPKTDSDPEIEDIEVDMSETLPPNLYTLRGEPPTERWVLLQDLSNQLKIKSRDALLRQIAPPSIPNAPVNYKSVLRELKMTDFLEQAHCCQFLNMGEKINTRATKIALVKYTDKVKELLGIETTVITAR</sequence>
<feature type="compositionally biased region" description="Basic and acidic residues" evidence="3">
    <location>
        <begin position="1110"/>
        <end position="1127"/>
    </location>
</feature>
<feature type="repeat" description="ANK" evidence="2">
    <location>
        <begin position="1681"/>
        <end position="1713"/>
    </location>
</feature>
<evidence type="ECO:0000313" key="5">
    <source>
        <dbReference type="Proteomes" id="UP000625711"/>
    </source>
</evidence>
<feature type="compositionally biased region" description="Polar residues" evidence="3">
    <location>
        <begin position="150"/>
        <end position="159"/>
    </location>
</feature>
<feature type="region of interest" description="Disordered" evidence="3">
    <location>
        <begin position="416"/>
        <end position="463"/>
    </location>
</feature>
<feature type="compositionally biased region" description="Basic and acidic residues" evidence="3">
    <location>
        <begin position="1065"/>
        <end position="1082"/>
    </location>
</feature>
<feature type="region of interest" description="Disordered" evidence="3">
    <location>
        <begin position="19"/>
        <end position="120"/>
    </location>
</feature>
<feature type="compositionally biased region" description="Acidic residues" evidence="3">
    <location>
        <begin position="1100"/>
        <end position="1109"/>
    </location>
</feature>
<protein>
    <recommendedName>
        <fullName evidence="6">BCL-6 corepressor</fullName>
    </recommendedName>
</protein>
<feature type="region of interest" description="Disordered" evidence="3">
    <location>
        <begin position="844"/>
        <end position="970"/>
    </location>
</feature>
<keyword evidence="5" id="KW-1185">Reference proteome</keyword>
<feature type="compositionally biased region" description="Low complexity" evidence="3">
    <location>
        <begin position="296"/>
        <end position="306"/>
    </location>
</feature>
<feature type="compositionally biased region" description="Basic and acidic residues" evidence="3">
    <location>
        <begin position="1157"/>
        <end position="1169"/>
    </location>
</feature>
<dbReference type="Gene3D" id="1.25.40.20">
    <property type="entry name" value="Ankyrin repeat-containing domain"/>
    <property type="match status" value="1"/>
</dbReference>
<name>A0A834HU73_RHYFE</name>
<dbReference type="GO" id="GO:0005634">
    <property type="term" value="C:nucleus"/>
    <property type="evidence" value="ECO:0007669"/>
    <property type="project" value="TreeGrafter"/>
</dbReference>
<feature type="compositionally biased region" description="Polar residues" evidence="3">
    <location>
        <begin position="31"/>
        <end position="43"/>
    </location>
</feature>
<feature type="compositionally biased region" description="Basic and acidic residues" evidence="3">
    <location>
        <begin position="996"/>
        <end position="1011"/>
    </location>
</feature>
<dbReference type="PROSITE" id="PS50297">
    <property type="entry name" value="ANK_REP_REGION"/>
    <property type="match status" value="2"/>
</dbReference>
<dbReference type="Pfam" id="PF12796">
    <property type="entry name" value="Ank_2"/>
    <property type="match status" value="1"/>
</dbReference>
<feature type="region of interest" description="Disordered" evidence="3">
    <location>
        <begin position="666"/>
        <end position="687"/>
    </location>
</feature>
<dbReference type="PRINTS" id="PR01415">
    <property type="entry name" value="ANKYRIN"/>
</dbReference>
<dbReference type="SMART" id="SM00248">
    <property type="entry name" value="ANK"/>
    <property type="match status" value="3"/>
</dbReference>
<dbReference type="PROSITE" id="PS50088">
    <property type="entry name" value="ANK_REPEAT"/>
    <property type="match status" value="2"/>
</dbReference>
<keyword evidence="2" id="KW-0040">ANK repeat</keyword>
<feature type="region of interest" description="Disordered" evidence="3">
    <location>
        <begin position="269"/>
        <end position="326"/>
    </location>
</feature>
<dbReference type="OrthoDB" id="3666223at2759"/>
<feature type="compositionally biased region" description="Basic and acidic residues" evidence="3">
    <location>
        <begin position="885"/>
        <end position="903"/>
    </location>
</feature>
<dbReference type="GO" id="GO:0000122">
    <property type="term" value="P:negative regulation of transcription by RNA polymerase II"/>
    <property type="evidence" value="ECO:0007669"/>
    <property type="project" value="TreeGrafter"/>
</dbReference>
<feature type="region of interest" description="Disordered" evidence="3">
    <location>
        <begin position="150"/>
        <end position="205"/>
    </location>
</feature>
<feature type="compositionally biased region" description="Basic and acidic residues" evidence="3">
    <location>
        <begin position="1349"/>
        <end position="1358"/>
    </location>
</feature>
<feature type="region of interest" description="Disordered" evidence="3">
    <location>
        <begin position="734"/>
        <end position="778"/>
    </location>
</feature>
<dbReference type="Proteomes" id="UP000625711">
    <property type="component" value="Unassembled WGS sequence"/>
</dbReference>
<feature type="compositionally biased region" description="Polar residues" evidence="3">
    <location>
        <begin position="109"/>
        <end position="119"/>
    </location>
</feature>
<feature type="compositionally biased region" description="Polar residues" evidence="3">
    <location>
        <begin position="451"/>
        <end position="463"/>
    </location>
</feature>
<reference evidence="4" key="1">
    <citation type="submission" date="2020-08" db="EMBL/GenBank/DDBJ databases">
        <title>Genome sequencing and assembly of the red palm weevil Rhynchophorus ferrugineus.</title>
        <authorList>
            <person name="Dias G.B."/>
            <person name="Bergman C.M."/>
            <person name="Manee M."/>
        </authorList>
    </citation>
    <scope>NUCLEOTIDE SEQUENCE</scope>
    <source>
        <strain evidence="4">AA-2017</strain>
        <tissue evidence="4">Whole larva</tissue>
    </source>
</reference>
<feature type="compositionally biased region" description="Polar residues" evidence="3">
    <location>
        <begin position="54"/>
        <end position="77"/>
    </location>
</feature>
<feature type="compositionally biased region" description="Polar residues" evidence="3">
    <location>
        <begin position="669"/>
        <end position="686"/>
    </location>
</feature>
<feature type="compositionally biased region" description="Low complexity" evidence="3">
    <location>
        <begin position="167"/>
        <end position="205"/>
    </location>
</feature>
<accession>A0A834HU73</accession>
<feature type="compositionally biased region" description="Basic residues" evidence="3">
    <location>
        <begin position="1083"/>
        <end position="1093"/>
    </location>
</feature>
<feature type="compositionally biased region" description="Basic and acidic residues" evidence="3">
    <location>
        <begin position="734"/>
        <end position="745"/>
    </location>
</feature>
<dbReference type="InterPro" id="IPR036770">
    <property type="entry name" value="Ankyrin_rpt-contain_sf"/>
</dbReference>
<dbReference type="EMBL" id="JAACXV010014304">
    <property type="protein sequence ID" value="KAF7268700.1"/>
    <property type="molecule type" value="Genomic_DNA"/>
</dbReference>
<evidence type="ECO:0000313" key="4">
    <source>
        <dbReference type="EMBL" id="KAF7268700.1"/>
    </source>
</evidence>
<proteinExistence type="inferred from homology"/>
<feature type="compositionally biased region" description="Low complexity" evidence="3">
    <location>
        <begin position="1336"/>
        <end position="1348"/>
    </location>
</feature>
<comment type="similarity">
    <text evidence="1">Belongs to the BCOR family.</text>
</comment>
<comment type="caution">
    <text evidence="4">The sequence shown here is derived from an EMBL/GenBank/DDBJ whole genome shotgun (WGS) entry which is preliminary data.</text>
</comment>
<feature type="region of interest" description="Disordered" evidence="3">
    <location>
        <begin position="988"/>
        <end position="1188"/>
    </location>
</feature>